<name>A0A0D7EER4_RHOPL</name>
<reference evidence="1 2" key="1">
    <citation type="submission" date="2014-11" db="EMBL/GenBank/DDBJ databases">
        <title>Genomics and ecophysiology of heterotrophic nitrogen fixing bacteria isolated from estuarine surface water.</title>
        <authorList>
            <person name="Bentzon-Tilia M."/>
            <person name="Severin I."/>
            <person name="Hansen L.H."/>
            <person name="Riemann L."/>
        </authorList>
    </citation>
    <scope>NUCLEOTIDE SEQUENCE [LARGE SCALE GENOMIC DNA]</scope>
    <source>
        <strain evidence="1 2">BAL398</strain>
    </source>
</reference>
<organism evidence="1 2">
    <name type="scientific">Rhodopseudomonas palustris</name>
    <dbReference type="NCBI Taxonomy" id="1076"/>
    <lineage>
        <taxon>Bacteria</taxon>
        <taxon>Pseudomonadati</taxon>
        <taxon>Pseudomonadota</taxon>
        <taxon>Alphaproteobacteria</taxon>
        <taxon>Hyphomicrobiales</taxon>
        <taxon>Nitrobacteraceae</taxon>
        <taxon>Rhodopseudomonas</taxon>
    </lineage>
</organism>
<evidence type="ECO:0000313" key="1">
    <source>
        <dbReference type="EMBL" id="KIZ38067.1"/>
    </source>
</evidence>
<gene>
    <name evidence="1" type="ORF">OO17_23145</name>
</gene>
<sequence length="103" mass="10912">MTATTHEIKLGDKVIALEVTAKAAARVSSYFGGFVPAHNAVREIDLFAYRRIIAVGLDQPLTDDDGLEAAIFAAGPIDIQGSVLKYLDLLVTGGRGSQPADQK</sequence>
<dbReference type="EMBL" id="JXXE01000514">
    <property type="protein sequence ID" value="KIZ38067.1"/>
    <property type="molecule type" value="Genomic_DNA"/>
</dbReference>
<dbReference type="RefSeq" id="WP_044416108.1">
    <property type="nucleotide sequence ID" value="NZ_JXXE01000514.1"/>
</dbReference>
<proteinExistence type="predicted"/>
<dbReference type="OrthoDB" id="9943916at2"/>
<accession>A0A0D7EER4</accession>
<dbReference type="Proteomes" id="UP000032515">
    <property type="component" value="Unassembled WGS sequence"/>
</dbReference>
<evidence type="ECO:0008006" key="3">
    <source>
        <dbReference type="Google" id="ProtNLM"/>
    </source>
</evidence>
<protein>
    <recommendedName>
        <fullName evidence="3">Phage protein</fullName>
    </recommendedName>
</protein>
<dbReference type="PATRIC" id="fig|1076.23.peg.5528"/>
<dbReference type="AlphaFoldDB" id="A0A0D7EER4"/>
<comment type="caution">
    <text evidence="1">The sequence shown here is derived from an EMBL/GenBank/DDBJ whole genome shotgun (WGS) entry which is preliminary data.</text>
</comment>
<evidence type="ECO:0000313" key="2">
    <source>
        <dbReference type="Proteomes" id="UP000032515"/>
    </source>
</evidence>